<evidence type="ECO:0000313" key="2">
    <source>
        <dbReference type="EMBL" id="KRM64579.1"/>
    </source>
</evidence>
<gene>
    <name evidence="2" type="ORF">FC14_GL001857</name>
</gene>
<dbReference type="SUPFAM" id="SSF53756">
    <property type="entry name" value="UDP-Glycosyltransferase/glycogen phosphorylase"/>
    <property type="match status" value="1"/>
</dbReference>
<keyword evidence="3" id="KW-1185">Reference proteome</keyword>
<dbReference type="AlphaFoldDB" id="A0A0R2AM65"/>
<sequence length="339" mass="38814">MNLKFICTNLSGLGGTETVLIKVLNEFAKQDNRLELILVDNPQNRDWLGKIDKRVRVRIVGKSNKKVFAVKNIINTPKDTHIISTSPKMVKLAWMLRKIFLKKYKIISWIHFSLLKNDMFDPRGTVTLADGHLAISSVIVNELQELGVDSHKVKLVFNPIERQDESFRTQSNNLLYAGRIMLEGQKNLHELLDYLADNPDEKVDFYGAGDEDGFKKYVSQKNIAHQVAFHGWTSNLWNEITKRPKALIMTSKYEGLPMIMLEAISRGIPVITSRFDGYSDVVKEGINGFSYEPGNIDELAEKVKLLTEIDENKISESIEEFYPERYYAKLKSAIEELVM</sequence>
<dbReference type="Gene3D" id="3.40.50.2000">
    <property type="entry name" value="Glycogen Phosphorylase B"/>
    <property type="match status" value="2"/>
</dbReference>
<dbReference type="InterPro" id="IPR001296">
    <property type="entry name" value="Glyco_trans_1"/>
</dbReference>
<name>A0A0R2AM65_9LACO</name>
<dbReference type="RefSeq" id="WP_056976689.1">
    <property type="nucleotide sequence ID" value="NZ_AYYP01000030.1"/>
</dbReference>
<dbReference type="CDD" id="cd03811">
    <property type="entry name" value="GT4_GT28_WabH-like"/>
    <property type="match status" value="1"/>
</dbReference>
<dbReference type="PANTHER" id="PTHR12526:SF630">
    <property type="entry name" value="GLYCOSYLTRANSFERASE"/>
    <property type="match status" value="1"/>
</dbReference>
<dbReference type="EMBL" id="AYYP01000030">
    <property type="protein sequence ID" value="KRM64579.1"/>
    <property type="molecule type" value="Genomic_DNA"/>
</dbReference>
<keyword evidence="2" id="KW-0328">Glycosyltransferase</keyword>
<organism evidence="2 3">
    <name type="scientific">Ligilactobacillus agilis DSM 20509</name>
    <dbReference type="NCBI Taxonomy" id="1423718"/>
    <lineage>
        <taxon>Bacteria</taxon>
        <taxon>Bacillati</taxon>
        <taxon>Bacillota</taxon>
        <taxon>Bacilli</taxon>
        <taxon>Lactobacillales</taxon>
        <taxon>Lactobacillaceae</taxon>
        <taxon>Ligilactobacillus</taxon>
    </lineage>
</organism>
<dbReference type="PANTHER" id="PTHR12526">
    <property type="entry name" value="GLYCOSYLTRANSFERASE"/>
    <property type="match status" value="1"/>
</dbReference>
<dbReference type="Proteomes" id="UP000051008">
    <property type="component" value="Unassembled WGS sequence"/>
</dbReference>
<reference evidence="2 3" key="1">
    <citation type="journal article" date="2015" name="Genome Announc.">
        <title>Expanding the biotechnology potential of lactobacilli through comparative genomics of 213 strains and associated genera.</title>
        <authorList>
            <person name="Sun Z."/>
            <person name="Harris H.M."/>
            <person name="McCann A."/>
            <person name="Guo C."/>
            <person name="Argimon S."/>
            <person name="Zhang W."/>
            <person name="Yang X."/>
            <person name="Jeffery I.B."/>
            <person name="Cooney J.C."/>
            <person name="Kagawa T.F."/>
            <person name="Liu W."/>
            <person name="Song Y."/>
            <person name="Salvetti E."/>
            <person name="Wrobel A."/>
            <person name="Rasinkangas P."/>
            <person name="Parkhill J."/>
            <person name="Rea M.C."/>
            <person name="O'Sullivan O."/>
            <person name="Ritari J."/>
            <person name="Douillard F.P."/>
            <person name="Paul Ross R."/>
            <person name="Yang R."/>
            <person name="Briner A.E."/>
            <person name="Felis G.E."/>
            <person name="de Vos W.M."/>
            <person name="Barrangou R."/>
            <person name="Klaenhammer T.R."/>
            <person name="Caufield P.W."/>
            <person name="Cui Y."/>
            <person name="Zhang H."/>
            <person name="O'Toole P.W."/>
        </authorList>
    </citation>
    <scope>NUCLEOTIDE SEQUENCE [LARGE SCALE GENOMIC DNA]</scope>
    <source>
        <strain evidence="2 3">DSM 20509</strain>
    </source>
</reference>
<accession>A0A0R2AM65</accession>
<dbReference type="PATRIC" id="fig|1423718.3.peg.1927"/>
<protein>
    <submittedName>
        <fullName evidence="2">UDP-D-galactose (Glucosyl)lipopolysaccharide-1,6-D-galactosyltransferase</fullName>
    </submittedName>
</protein>
<evidence type="ECO:0000313" key="3">
    <source>
        <dbReference type="Proteomes" id="UP000051008"/>
    </source>
</evidence>
<keyword evidence="2" id="KW-0808">Transferase</keyword>
<comment type="caution">
    <text evidence="2">The sequence shown here is derived from an EMBL/GenBank/DDBJ whole genome shotgun (WGS) entry which is preliminary data.</text>
</comment>
<dbReference type="Pfam" id="PF00534">
    <property type="entry name" value="Glycos_transf_1"/>
    <property type="match status" value="1"/>
</dbReference>
<proteinExistence type="predicted"/>
<dbReference type="OrthoDB" id="9787617at2"/>
<feature type="domain" description="Glycosyl transferase family 1" evidence="1">
    <location>
        <begin position="160"/>
        <end position="310"/>
    </location>
</feature>
<dbReference type="GO" id="GO:0016757">
    <property type="term" value="F:glycosyltransferase activity"/>
    <property type="evidence" value="ECO:0007669"/>
    <property type="project" value="UniProtKB-KW"/>
</dbReference>
<evidence type="ECO:0000259" key="1">
    <source>
        <dbReference type="Pfam" id="PF00534"/>
    </source>
</evidence>